<gene>
    <name evidence="9" type="ORF">H9625_07810</name>
</gene>
<feature type="transmembrane region" description="Helical" evidence="7">
    <location>
        <begin position="126"/>
        <end position="145"/>
    </location>
</feature>
<feature type="transmembrane region" description="Helical" evidence="7">
    <location>
        <begin position="84"/>
        <end position="106"/>
    </location>
</feature>
<sequence length="337" mass="39578">MSTNSQNRVAWISILQAITMAAVLIGHIDLAGDLNPDYPIASWLDRLQAFQMPVFFFISGFLFVRSSLFHKSYSEIVKNKLHRLGIPFLFMSLFMWIVKLCLPQSMLEHPVSLSWNYLFNVFFVPWNGPIRHLWFLETLFLFFLLMPLYKWTLKNKWTSALWIIFLIGLTYHPYRILGIDTNSDTVKILCLDRDCTFWLFFYIGMVICKFDLIKYFQNKWIFVVSCIIYYALCFFPIGLRNSVGIIGIVYITSLSYLLANKLPNLFSSYSKYTYQIYLLHMLPIMAVKFIYHRNLLTDDIWFPVCWVISLLSAIYIPTVAAKIAEKCPKNIRMLIGL</sequence>
<feature type="transmembrane region" description="Helical" evidence="7">
    <location>
        <begin position="220"/>
        <end position="237"/>
    </location>
</feature>
<keyword evidence="10" id="KW-1185">Reference proteome</keyword>
<evidence type="ECO:0000259" key="8">
    <source>
        <dbReference type="Pfam" id="PF01757"/>
    </source>
</evidence>
<dbReference type="Proteomes" id="UP000620874">
    <property type="component" value="Unassembled WGS sequence"/>
</dbReference>
<evidence type="ECO:0000256" key="2">
    <source>
        <dbReference type="ARBA" id="ARBA00007400"/>
    </source>
</evidence>
<evidence type="ECO:0000256" key="4">
    <source>
        <dbReference type="ARBA" id="ARBA00022692"/>
    </source>
</evidence>
<feature type="transmembrane region" description="Helical" evidence="7">
    <location>
        <begin position="157"/>
        <end position="176"/>
    </location>
</feature>
<evidence type="ECO:0000313" key="9">
    <source>
        <dbReference type="EMBL" id="MBD8040349.1"/>
    </source>
</evidence>
<keyword evidence="6 7" id="KW-0472">Membrane</keyword>
<feature type="transmembrane region" description="Helical" evidence="7">
    <location>
        <begin position="274"/>
        <end position="294"/>
    </location>
</feature>
<evidence type="ECO:0000256" key="3">
    <source>
        <dbReference type="ARBA" id="ARBA00022475"/>
    </source>
</evidence>
<evidence type="ECO:0000256" key="7">
    <source>
        <dbReference type="SAM" id="Phobius"/>
    </source>
</evidence>
<dbReference type="EMBL" id="JACSPP010000019">
    <property type="protein sequence ID" value="MBD8040349.1"/>
    <property type="molecule type" value="Genomic_DNA"/>
</dbReference>
<feature type="transmembrane region" description="Helical" evidence="7">
    <location>
        <begin position="196"/>
        <end position="213"/>
    </location>
</feature>
<dbReference type="PANTHER" id="PTHR40074:SF2">
    <property type="entry name" value="O-ACETYLTRANSFERASE WECH"/>
    <property type="match status" value="1"/>
</dbReference>
<name>A0ABR8Y814_9BACT</name>
<proteinExistence type="inferred from homology"/>
<evidence type="ECO:0000256" key="6">
    <source>
        <dbReference type="ARBA" id="ARBA00023136"/>
    </source>
</evidence>
<feature type="transmembrane region" description="Helical" evidence="7">
    <location>
        <begin position="300"/>
        <end position="324"/>
    </location>
</feature>
<dbReference type="InterPro" id="IPR002656">
    <property type="entry name" value="Acyl_transf_3_dom"/>
</dbReference>
<dbReference type="Pfam" id="PF01757">
    <property type="entry name" value="Acyl_transf_3"/>
    <property type="match status" value="1"/>
</dbReference>
<feature type="transmembrane region" description="Helical" evidence="7">
    <location>
        <begin position="9"/>
        <end position="28"/>
    </location>
</feature>
<comment type="caution">
    <text evidence="9">The sequence shown here is derived from an EMBL/GenBank/DDBJ whole genome shotgun (WGS) entry which is preliminary data.</text>
</comment>
<dbReference type="RefSeq" id="WP_087210559.1">
    <property type="nucleotide sequence ID" value="NZ_JACSPP010000019.1"/>
</dbReference>
<feature type="domain" description="Acyltransferase 3" evidence="8">
    <location>
        <begin position="10"/>
        <end position="316"/>
    </location>
</feature>
<keyword evidence="3" id="KW-1003">Cell membrane</keyword>
<dbReference type="GO" id="GO:0016746">
    <property type="term" value="F:acyltransferase activity"/>
    <property type="evidence" value="ECO:0007669"/>
    <property type="project" value="UniProtKB-KW"/>
</dbReference>
<evidence type="ECO:0000256" key="1">
    <source>
        <dbReference type="ARBA" id="ARBA00004651"/>
    </source>
</evidence>
<comment type="subcellular location">
    <subcellularLocation>
        <location evidence="1">Cell membrane</location>
        <topology evidence="1">Multi-pass membrane protein</topology>
    </subcellularLocation>
</comment>
<keyword evidence="4 7" id="KW-0812">Transmembrane</keyword>
<protein>
    <submittedName>
        <fullName evidence="9">Acyltransferase</fullName>
    </submittedName>
</protein>
<evidence type="ECO:0000313" key="10">
    <source>
        <dbReference type="Proteomes" id="UP000620874"/>
    </source>
</evidence>
<accession>A0ABR8Y814</accession>
<dbReference type="PANTHER" id="PTHR40074">
    <property type="entry name" value="O-ACETYLTRANSFERASE WECH"/>
    <property type="match status" value="1"/>
</dbReference>
<reference evidence="9 10" key="1">
    <citation type="submission" date="2020-08" db="EMBL/GenBank/DDBJ databases">
        <title>A Genomic Blueprint of the Chicken Gut Microbiome.</title>
        <authorList>
            <person name="Gilroy R."/>
            <person name="Ravi A."/>
            <person name="Getino M."/>
            <person name="Pursley I."/>
            <person name="Horton D.L."/>
            <person name="Alikhan N.-F."/>
            <person name="Baker D."/>
            <person name="Gharbi K."/>
            <person name="Hall N."/>
            <person name="Watson M."/>
            <person name="Adriaenssens E.M."/>
            <person name="Foster-Nyarko E."/>
            <person name="Jarju S."/>
            <person name="Secka A."/>
            <person name="Antonio M."/>
            <person name="Oren A."/>
            <person name="Chaudhuri R."/>
            <person name="La Ragione R.M."/>
            <person name="Hildebrand F."/>
            <person name="Pallen M.J."/>
        </authorList>
    </citation>
    <scope>NUCLEOTIDE SEQUENCE [LARGE SCALE GENOMIC DNA]</scope>
    <source>
        <strain evidence="9 10">Sa1CVN1</strain>
    </source>
</reference>
<evidence type="ECO:0000256" key="5">
    <source>
        <dbReference type="ARBA" id="ARBA00022989"/>
    </source>
</evidence>
<keyword evidence="9" id="KW-0808">Transferase</keyword>
<feature type="transmembrane region" description="Helical" evidence="7">
    <location>
        <begin position="48"/>
        <end position="64"/>
    </location>
</feature>
<feature type="transmembrane region" description="Helical" evidence="7">
    <location>
        <begin position="243"/>
        <end position="262"/>
    </location>
</feature>
<organism evidence="9 10">
    <name type="scientific">Phocaeicola intestinalis</name>
    <dbReference type="NCBI Taxonomy" id="2762212"/>
    <lineage>
        <taxon>Bacteria</taxon>
        <taxon>Pseudomonadati</taxon>
        <taxon>Bacteroidota</taxon>
        <taxon>Bacteroidia</taxon>
        <taxon>Bacteroidales</taxon>
        <taxon>Bacteroidaceae</taxon>
        <taxon>Phocaeicola</taxon>
    </lineage>
</organism>
<keyword evidence="9" id="KW-0012">Acyltransferase</keyword>
<keyword evidence="5 7" id="KW-1133">Transmembrane helix</keyword>
<comment type="similarity">
    <text evidence="2">Belongs to the acyltransferase 3 family.</text>
</comment>